<dbReference type="SUPFAM" id="SSF52266">
    <property type="entry name" value="SGNH hydrolase"/>
    <property type="match status" value="1"/>
</dbReference>
<evidence type="ECO:0000313" key="2">
    <source>
        <dbReference type="Proteomes" id="UP001524499"/>
    </source>
</evidence>
<accession>A0ABT1TCU2</accession>
<dbReference type="InterPro" id="IPR036514">
    <property type="entry name" value="SGNH_hydro_sf"/>
</dbReference>
<sequence>MGKRRAREIWEYDSMAEFEADGGAKLYGAGHVVIAGIGRYSDGSYLVDEIRRSPRVVRNISAQTARFPTASPLGTATATASRVANAHGVKSGLLDLDSLSAGRAFYSGTLTLDADTWYAISFDVTEMSGMVSGANSGFRLKTAGTAVIDNYSGDITETKLAAAGIGRYCAVFRSMLGGTTTFRLGVGLDSNVGNKRIKFKDFQWEKLTADSGGCAGDYVYPGYSAAFDTTNAWSMDGNGKLSQGSAKKFPVTPYAHILAVGDSRLDEPHNIAGQLNTLMGNEGLGVCAIHARGGWSTAHQLGPTSVNAVNMTEAVSVTFAEAILGGKTVRFFSTEGDEQCADNLGMPYDTLFVCDFGYNDINADTVNGPATVMAAVTYMCDVADSLNMRVILSDNNPFSAFASANAAKVAATNLLNQNLKLLAAERGYLFVSAYAKLSDSTSFDKLSDGAGTTPNYSQDGLHLNDAGSLLYAQIALAVINANR</sequence>
<comment type="caution">
    <text evidence="1">The sequence shown here is derived from an EMBL/GenBank/DDBJ whole genome shotgun (WGS) entry which is preliminary data.</text>
</comment>
<evidence type="ECO:0000313" key="1">
    <source>
        <dbReference type="EMBL" id="MCQ8103245.1"/>
    </source>
</evidence>
<evidence type="ECO:0008006" key="3">
    <source>
        <dbReference type="Google" id="ProtNLM"/>
    </source>
</evidence>
<proteinExistence type="predicted"/>
<dbReference type="Gene3D" id="3.40.50.1110">
    <property type="entry name" value="SGNH hydrolase"/>
    <property type="match status" value="1"/>
</dbReference>
<dbReference type="RefSeq" id="WP_256600929.1">
    <property type="nucleotide sequence ID" value="NZ_JANIBJ010000005.1"/>
</dbReference>
<dbReference type="Proteomes" id="UP001524499">
    <property type="component" value="Unassembled WGS sequence"/>
</dbReference>
<name>A0ABT1TCU2_9GAMM</name>
<reference evidence="1 2" key="1">
    <citation type="submission" date="2022-07" db="EMBL/GenBank/DDBJ databases">
        <title>Methylomonas rivi sp. nov., Methylomonas rosea sp. nov., Methylomonas aureus sp. nov. and Methylomonas subterranea sp. nov., four novel methanotrophs isolated from a freshwater creek and the deep terrestrial subsurface.</title>
        <authorList>
            <person name="Abin C."/>
            <person name="Sankaranarayanan K."/>
            <person name="Garner C."/>
            <person name="Sindelar R."/>
            <person name="Kotary K."/>
            <person name="Garner R."/>
            <person name="Barclay S."/>
            <person name="Lawson P."/>
            <person name="Krumholz L."/>
        </authorList>
    </citation>
    <scope>NUCLEOTIDE SEQUENCE [LARGE SCALE GENOMIC DNA]</scope>
    <source>
        <strain evidence="1 2">SURF-2</strain>
    </source>
</reference>
<protein>
    <recommendedName>
        <fullName evidence="3">SGNH hydrolase-type esterase domain-containing protein</fullName>
    </recommendedName>
</protein>
<gene>
    <name evidence="1" type="ORF">NP590_03925</name>
</gene>
<keyword evidence="2" id="KW-1185">Reference proteome</keyword>
<organism evidence="1 2">
    <name type="scientific">Methylomonas subterranea</name>
    <dbReference type="NCBI Taxonomy" id="2952225"/>
    <lineage>
        <taxon>Bacteria</taxon>
        <taxon>Pseudomonadati</taxon>
        <taxon>Pseudomonadota</taxon>
        <taxon>Gammaproteobacteria</taxon>
        <taxon>Methylococcales</taxon>
        <taxon>Methylococcaceae</taxon>
        <taxon>Methylomonas</taxon>
    </lineage>
</organism>
<dbReference type="EMBL" id="JANIBJ010000005">
    <property type="protein sequence ID" value="MCQ8103245.1"/>
    <property type="molecule type" value="Genomic_DNA"/>
</dbReference>